<dbReference type="Proteomes" id="UP000176992">
    <property type="component" value="Unassembled WGS sequence"/>
</dbReference>
<dbReference type="AlphaFoldDB" id="A0A1F5Y9N8"/>
<dbReference type="SUPFAM" id="SSF48452">
    <property type="entry name" value="TPR-like"/>
    <property type="match status" value="2"/>
</dbReference>
<evidence type="ECO:0000313" key="2">
    <source>
        <dbReference type="Proteomes" id="UP000176992"/>
    </source>
</evidence>
<evidence type="ECO:0000313" key="1">
    <source>
        <dbReference type="EMBL" id="OGF96945.1"/>
    </source>
</evidence>
<sequence>MHQAANKTFLNTISCAIFLFLLSAFPARVLLCAPQLDNQTFQNLQNVSRAFESSGRLNEAIQLLMPHNDDPRVLALLADLLEKAGLKKELLELAREAYRDTPADWRVVAVYLKALDSGGYRDSVREAAYRYLDQAPDREAAFLQVGNQLREFQMYDEALKVYRKGRAELSRERAFSREVSEVLIDLGQYDKALDELLAFIGEHPADQGISQRQLYRIFNSGEPGKGLVLSRLEKALDKSQDKLKANILSLQVDLCLSAGHSDQAFAKLQLLMARLETREAHRQLTLFLGRCLKLEHYAPALQAYALADSLGMIGQGPSLLGRSEILLRMGRFGEVESSLLELVNSNENQNLRLEAMNRLGRLYLENLNRPAQALHWYREVEKLNKAQAQALFQTKLRIVESFIRLEQLDEAERLCNELLAG</sequence>
<comment type="caution">
    <text evidence="1">The sequence shown here is derived from an EMBL/GenBank/DDBJ whole genome shotgun (WGS) entry which is preliminary data.</text>
</comment>
<gene>
    <name evidence="1" type="ORF">A2Z86_05705</name>
</gene>
<reference evidence="1 2" key="1">
    <citation type="journal article" date="2016" name="Nat. Commun.">
        <title>Thousands of microbial genomes shed light on interconnected biogeochemical processes in an aquifer system.</title>
        <authorList>
            <person name="Anantharaman K."/>
            <person name="Brown C.T."/>
            <person name="Hug L.A."/>
            <person name="Sharon I."/>
            <person name="Castelle C.J."/>
            <person name="Probst A.J."/>
            <person name="Thomas B.C."/>
            <person name="Singh A."/>
            <person name="Wilkins M.J."/>
            <person name="Karaoz U."/>
            <person name="Brodie E.L."/>
            <person name="Williams K.H."/>
            <person name="Hubbard S.S."/>
            <person name="Banfield J.F."/>
        </authorList>
    </citation>
    <scope>NUCLEOTIDE SEQUENCE [LARGE SCALE GENOMIC DNA]</scope>
</reference>
<feature type="non-terminal residue" evidence="1">
    <location>
        <position position="421"/>
    </location>
</feature>
<accession>A0A1F5Y9N8</accession>
<proteinExistence type="predicted"/>
<dbReference type="InterPro" id="IPR019734">
    <property type="entry name" value="TPR_rpt"/>
</dbReference>
<dbReference type="InterPro" id="IPR011990">
    <property type="entry name" value="TPR-like_helical_dom_sf"/>
</dbReference>
<dbReference type="Pfam" id="PF13181">
    <property type="entry name" value="TPR_8"/>
    <property type="match status" value="1"/>
</dbReference>
<dbReference type="Gene3D" id="1.25.40.10">
    <property type="entry name" value="Tetratricopeptide repeat domain"/>
    <property type="match status" value="2"/>
</dbReference>
<organism evidence="1 2">
    <name type="scientific">Candidatus Glassbacteria bacterium GWA2_58_10</name>
    <dbReference type="NCBI Taxonomy" id="1817865"/>
    <lineage>
        <taxon>Bacteria</taxon>
        <taxon>Candidatus Glassiibacteriota</taxon>
    </lineage>
</organism>
<dbReference type="EMBL" id="MFIV01000245">
    <property type="protein sequence ID" value="OGF96945.1"/>
    <property type="molecule type" value="Genomic_DNA"/>
</dbReference>
<name>A0A1F5Y9N8_9BACT</name>
<protein>
    <submittedName>
        <fullName evidence="1">Uncharacterized protein</fullName>
    </submittedName>
</protein>